<dbReference type="InterPro" id="IPR015500">
    <property type="entry name" value="Peptidase_S8_subtilisin-rel"/>
</dbReference>
<evidence type="ECO:0008006" key="12">
    <source>
        <dbReference type="Google" id="ProtNLM"/>
    </source>
</evidence>
<dbReference type="PANTHER" id="PTHR10795">
    <property type="entry name" value="PROPROTEIN CONVERTASE SUBTILISIN/KEXIN"/>
    <property type="match status" value="1"/>
</dbReference>
<dbReference type="InterPro" id="IPR000209">
    <property type="entry name" value="Peptidase_S8/S53_dom"/>
</dbReference>
<sequence>MEGVASVFPNRIFKLQTTRSWDFMNFCNNKVEPSQEGNVIIGLLDTGIWPEHDSFSDENFGPPPAKWRGTCKATNFTCNKKLIGARYYYSENSYHISDIKSPRDTIGHGTHTSSTAVGRKIKGASYLGLAEGVARGGVPNARIAMYKICWFFGCFAADILKAFDDAIADGVDIISVSLGFNSPLEYFEDPIAIGSFHAMKHGILTSNAAGNSGPFPVSVSNYSPWSLTVAASTIDRKFITQVVLGDGQVFNGLAINNFNITGNPLYTYPLIWGGDVVNYTGGYGPEYASYCIPDGMNAGKVRDNIVFCSVVFDGSGVLLANGLGTIMVGSSSVDVAYNYPLPASVINVEDGVKVLDYIKNTENPLATILVANTLKDISAPIVASFSSRGPNPISPDILKPDITAPGVDILAAWSPLAPPSVYDGDKRSLMYNVISGTSMATPHASGAAAYVKAVHPNWSPAAIKSALMTTAYYMDPRQQEDLEFAYGAGHINPTSAIDPGLVFDAYEEDYVNFLCKQGYNSTTLKLVTGDNSTCKGIYPGRGWDLNYPSMSLYLEDGQEINAVFTRTVTNVGKPSTYRATPYFSSSTIFNVTVEPSIISFSSVGEKKTFMVKVKGPKISQQPITSGNIVWVDDVHSVRIPLVVYNYIPGAPYNLGGDQSAGSVILRGGKPSFPGSARFRKGRIAARQRP</sequence>
<evidence type="ECO:0000313" key="10">
    <source>
        <dbReference type="EMBL" id="KAL3499426.1"/>
    </source>
</evidence>
<dbReference type="PROSITE" id="PS00138">
    <property type="entry name" value="SUBTILASE_SER"/>
    <property type="match status" value="1"/>
</dbReference>
<dbReference type="CDD" id="cd04852">
    <property type="entry name" value="Peptidases_S8_3"/>
    <property type="match status" value="1"/>
</dbReference>
<reference evidence="10 11" key="1">
    <citation type="submission" date="2024-11" db="EMBL/GenBank/DDBJ databases">
        <title>A near-complete genome assembly of Cinchona calisaya.</title>
        <authorList>
            <person name="Lian D.C."/>
            <person name="Zhao X.W."/>
            <person name="Wei L."/>
        </authorList>
    </citation>
    <scope>NUCLEOTIDE SEQUENCE [LARGE SCALE GENOMIC DNA]</scope>
    <source>
        <tissue evidence="10">Nenye</tissue>
    </source>
</reference>
<dbReference type="FunFam" id="3.40.50.200:FF:000006">
    <property type="entry name" value="Subtilisin-like protease SBT1.5"/>
    <property type="match status" value="1"/>
</dbReference>
<evidence type="ECO:0000256" key="4">
    <source>
        <dbReference type="ARBA" id="ARBA00022801"/>
    </source>
</evidence>
<dbReference type="PRINTS" id="PR00723">
    <property type="entry name" value="SUBTILISIN"/>
</dbReference>
<evidence type="ECO:0000313" key="11">
    <source>
        <dbReference type="Proteomes" id="UP001630127"/>
    </source>
</evidence>
<dbReference type="Pfam" id="PF00082">
    <property type="entry name" value="Peptidase_S8"/>
    <property type="match status" value="1"/>
</dbReference>
<keyword evidence="5 7" id="KW-0720">Serine protease</keyword>
<evidence type="ECO:0000259" key="8">
    <source>
        <dbReference type="Pfam" id="PF00082"/>
    </source>
</evidence>
<dbReference type="Gene3D" id="3.40.50.200">
    <property type="entry name" value="Peptidase S8/S53 domain"/>
    <property type="match status" value="1"/>
</dbReference>
<keyword evidence="3" id="KW-0732">Signal</keyword>
<organism evidence="10 11">
    <name type="scientific">Cinchona calisaya</name>
    <dbReference type="NCBI Taxonomy" id="153742"/>
    <lineage>
        <taxon>Eukaryota</taxon>
        <taxon>Viridiplantae</taxon>
        <taxon>Streptophyta</taxon>
        <taxon>Embryophyta</taxon>
        <taxon>Tracheophyta</taxon>
        <taxon>Spermatophyta</taxon>
        <taxon>Magnoliopsida</taxon>
        <taxon>eudicotyledons</taxon>
        <taxon>Gunneridae</taxon>
        <taxon>Pentapetalae</taxon>
        <taxon>asterids</taxon>
        <taxon>lamiids</taxon>
        <taxon>Gentianales</taxon>
        <taxon>Rubiaceae</taxon>
        <taxon>Cinchonoideae</taxon>
        <taxon>Cinchoneae</taxon>
        <taxon>Cinchona</taxon>
    </lineage>
</organism>
<keyword evidence="2 7" id="KW-0645">Protease</keyword>
<dbReference type="InterPro" id="IPR023828">
    <property type="entry name" value="Peptidase_S8_Ser-AS"/>
</dbReference>
<dbReference type="Proteomes" id="UP001630127">
    <property type="component" value="Unassembled WGS sequence"/>
</dbReference>
<keyword evidence="11" id="KW-1185">Reference proteome</keyword>
<dbReference type="AlphaFoldDB" id="A0ABD2XXC3"/>
<protein>
    <recommendedName>
        <fullName evidence="12">Cucumisin</fullName>
    </recommendedName>
</protein>
<dbReference type="PROSITE" id="PS51892">
    <property type="entry name" value="SUBTILASE"/>
    <property type="match status" value="1"/>
</dbReference>
<dbReference type="SUPFAM" id="SSF52743">
    <property type="entry name" value="Subtilisin-like"/>
    <property type="match status" value="1"/>
</dbReference>
<dbReference type="GO" id="GO:0004252">
    <property type="term" value="F:serine-type endopeptidase activity"/>
    <property type="evidence" value="ECO:0007669"/>
    <property type="project" value="UniProtKB-UniRule"/>
</dbReference>
<dbReference type="InterPro" id="IPR041469">
    <property type="entry name" value="Subtilisin-like_FN3"/>
</dbReference>
<feature type="active site" description="Charge relay system" evidence="6 7">
    <location>
        <position position="45"/>
    </location>
</feature>
<dbReference type="EMBL" id="JBJUIK010000016">
    <property type="protein sequence ID" value="KAL3499426.1"/>
    <property type="molecule type" value="Genomic_DNA"/>
</dbReference>
<dbReference type="InterPro" id="IPR036852">
    <property type="entry name" value="Peptidase_S8/S53_dom_sf"/>
</dbReference>
<comment type="caution">
    <text evidence="10">The sequence shown here is derived from an EMBL/GenBank/DDBJ whole genome shotgun (WGS) entry which is preliminary data.</text>
</comment>
<dbReference type="InterPro" id="IPR045051">
    <property type="entry name" value="SBT"/>
</dbReference>
<dbReference type="Pfam" id="PF17766">
    <property type="entry name" value="fn3_6"/>
    <property type="match status" value="1"/>
</dbReference>
<feature type="active site" description="Charge relay system" evidence="6 7">
    <location>
        <position position="438"/>
    </location>
</feature>
<gene>
    <name evidence="10" type="ORF">ACH5RR_038519</name>
</gene>
<evidence type="ECO:0000256" key="1">
    <source>
        <dbReference type="ARBA" id="ARBA00011073"/>
    </source>
</evidence>
<dbReference type="GO" id="GO:0006508">
    <property type="term" value="P:proteolysis"/>
    <property type="evidence" value="ECO:0007669"/>
    <property type="project" value="UniProtKB-KW"/>
</dbReference>
<feature type="active site" description="Charge relay system" evidence="6 7">
    <location>
        <position position="108"/>
    </location>
</feature>
<dbReference type="Gene3D" id="2.60.40.2310">
    <property type="match status" value="1"/>
</dbReference>
<evidence type="ECO:0000256" key="2">
    <source>
        <dbReference type="ARBA" id="ARBA00022670"/>
    </source>
</evidence>
<evidence type="ECO:0000256" key="3">
    <source>
        <dbReference type="ARBA" id="ARBA00022729"/>
    </source>
</evidence>
<dbReference type="InterPro" id="IPR034197">
    <property type="entry name" value="Peptidases_S8_3"/>
</dbReference>
<evidence type="ECO:0000259" key="9">
    <source>
        <dbReference type="Pfam" id="PF17766"/>
    </source>
</evidence>
<feature type="domain" description="Peptidase S8/S53" evidence="8">
    <location>
        <begin position="38"/>
        <end position="489"/>
    </location>
</feature>
<name>A0ABD2XXC3_9GENT</name>
<evidence type="ECO:0000256" key="7">
    <source>
        <dbReference type="PROSITE-ProRule" id="PRU01240"/>
    </source>
</evidence>
<dbReference type="CDD" id="cd02120">
    <property type="entry name" value="PA_subtilisin_like"/>
    <property type="match status" value="1"/>
</dbReference>
<feature type="domain" description="Subtilisin-like protease fibronectin type-III" evidence="9">
    <location>
        <begin position="544"/>
        <end position="643"/>
    </location>
</feature>
<comment type="similarity">
    <text evidence="1 7">Belongs to the peptidase S8 family.</text>
</comment>
<accession>A0ABD2XXC3</accession>
<evidence type="ECO:0000256" key="6">
    <source>
        <dbReference type="PIRSR" id="PIRSR615500-1"/>
    </source>
</evidence>
<evidence type="ECO:0000256" key="5">
    <source>
        <dbReference type="ARBA" id="ARBA00022825"/>
    </source>
</evidence>
<keyword evidence="4 7" id="KW-0378">Hydrolase</keyword>
<proteinExistence type="inferred from homology"/>
<dbReference type="Gene3D" id="3.50.30.30">
    <property type="match status" value="1"/>
</dbReference>